<evidence type="ECO:0000256" key="1">
    <source>
        <dbReference type="ARBA" id="ARBA00004370"/>
    </source>
</evidence>
<dbReference type="PROSITE" id="PS50011">
    <property type="entry name" value="PROTEIN_KINASE_DOM"/>
    <property type="match status" value="1"/>
</dbReference>
<comment type="subcellular location">
    <subcellularLocation>
        <location evidence="1">Membrane</location>
    </subcellularLocation>
</comment>
<dbReference type="GO" id="GO:0004672">
    <property type="term" value="F:protein kinase activity"/>
    <property type="evidence" value="ECO:0000318"/>
    <property type="project" value="GO_Central"/>
</dbReference>
<dbReference type="SUPFAM" id="SSF52058">
    <property type="entry name" value="L domain-like"/>
    <property type="match status" value="1"/>
</dbReference>
<evidence type="ECO:0000256" key="2">
    <source>
        <dbReference type="ARBA" id="ARBA00022614"/>
    </source>
</evidence>
<keyword evidence="10" id="KW-0418">Kinase</keyword>
<feature type="chain" id="PRO_5005527507" evidence="8">
    <location>
        <begin position="20"/>
        <end position="687"/>
    </location>
</feature>
<evidence type="ECO:0000256" key="3">
    <source>
        <dbReference type="ARBA" id="ARBA00022692"/>
    </source>
</evidence>
<evidence type="ECO:0000256" key="5">
    <source>
        <dbReference type="ARBA" id="ARBA00022989"/>
    </source>
</evidence>
<evidence type="ECO:0000256" key="8">
    <source>
        <dbReference type="SAM" id="SignalP"/>
    </source>
</evidence>
<dbReference type="SUPFAM" id="SSF56112">
    <property type="entry name" value="Protein kinase-like (PK-like)"/>
    <property type="match status" value="1"/>
</dbReference>
<dbReference type="STRING" id="29655.A0A0K9P944"/>
<evidence type="ECO:0000259" key="9">
    <source>
        <dbReference type="PROSITE" id="PS50011"/>
    </source>
</evidence>
<dbReference type="EMBL" id="LFYR01001111">
    <property type="protein sequence ID" value="KMZ64675.1"/>
    <property type="molecule type" value="Genomic_DNA"/>
</dbReference>
<dbReference type="Pfam" id="PF00560">
    <property type="entry name" value="LRR_1"/>
    <property type="match status" value="1"/>
</dbReference>
<feature type="transmembrane region" description="Helical" evidence="7">
    <location>
        <begin position="314"/>
        <end position="339"/>
    </location>
</feature>
<dbReference type="Gene3D" id="3.30.200.20">
    <property type="entry name" value="Phosphorylase Kinase, domain 1"/>
    <property type="match status" value="1"/>
</dbReference>
<keyword evidence="11" id="KW-1185">Reference proteome</keyword>
<sequence>MSLLLSCFFFLAIVPPAPAMLDGASTSCSTTEIQLIAKAFKATRGLKFSDFYNSTLCTANKTEIHLPSRNITGVISWMSLNNVSNLRLIDLSRNRIYGSIPTHFWISNSIRHLNLASNRLGGVIRFNPGSGGQQRSSLRNIDLSDNRLTNCVNMSGFPHLTALNLSGNRLRNLPVGIDKLDKLKRLDLSRCNISGEVKGLHGVAASLRYLDLSRNKMTGVFKWDLPAMDGLVFLNVSFNNFSGFVETQQYRKFGSSAFVSSGLLLRLAASSTGVNSTLSTHKPSHGHKMMKKKKKTAEITVVKKKEKRFFSKVGILWVSICGGGAVGIAGILFVCCCIYNKKKRKEVKEDEKRIEWMKTASRFGTEAAWVAAMGRTSTGKISPVIMFEKPLMNLTFSDLIAATSGFGKESQLAEGKESGRQVYRAILPGDIDVAIKVLDKAGQIEGVKVKSTFQEVVSIKHPNVLPLLGYCIAGKKTLLLYEYMKNGDLHRWLHELPMLEIGGESAMEEDWNIPDNAYAESSRPRTESGSWPTRYRIALGIARGLAFLHHAARKTPIVHGRVESSNVFLNEDLVPAITWAGINGNDADEDGNACAESDVYGFGVVLMELLTGQIGSETAVKSFRDSVRDETGLVDLDPRIRIESDLEEKEIMESKRVAYLCTAELVQKRPSMNQIVGVLKDIRRLPV</sequence>
<dbReference type="InterPro" id="IPR032675">
    <property type="entry name" value="LRR_dom_sf"/>
</dbReference>
<evidence type="ECO:0000313" key="10">
    <source>
        <dbReference type="EMBL" id="KMZ64675.1"/>
    </source>
</evidence>
<dbReference type="Pfam" id="PF07714">
    <property type="entry name" value="PK_Tyr_Ser-Thr"/>
    <property type="match status" value="1"/>
</dbReference>
<dbReference type="PANTHER" id="PTHR48007:SF84">
    <property type="entry name" value="(WILD MALAYSIAN BANANA) HYPOTHETICAL PROTEIN"/>
    <property type="match status" value="1"/>
</dbReference>
<keyword evidence="8" id="KW-0732">Signal</keyword>
<organism evidence="10 11">
    <name type="scientific">Zostera marina</name>
    <name type="common">Eelgrass</name>
    <dbReference type="NCBI Taxonomy" id="29655"/>
    <lineage>
        <taxon>Eukaryota</taxon>
        <taxon>Viridiplantae</taxon>
        <taxon>Streptophyta</taxon>
        <taxon>Embryophyta</taxon>
        <taxon>Tracheophyta</taxon>
        <taxon>Spermatophyta</taxon>
        <taxon>Magnoliopsida</taxon>
        <taxon>Liliopsida</taxon>
        <taxon>Zosteraceae</taxon>
        <taxon>Zostera</taxon>
    </lineage>
</organism>
<keyword evidence="10" id="KW-0675">Receptor</keyword>
<name>A0A0K9P944_ZOSMR</name>
<accession>A0A0K9P944</accession>
<keyword evidence="4" id="KW-0677">Repeat</keyword>
<dbReference type="GO" id="GO:0045088">
    <property type="term" value="P:regulation of innate immune response"/>
    <property type="evidence" value="ECO:0000318"/>
    <property type="project" value="GO_Central"/>
</dbReference>
<dbReference type="PANTHER" id="PTHR48007">
    <property type="entry name" value="LEUCINE-RICH REPEAT RECEPTOR-LIKE PROTEIN KINASE PXC1"/>
    <property type="match status" value="1"/>
</dbReference>
<dbReference type="Proteomes" id="UP000036987">
    <property type="component" value="Unassembled WGS sequence"/>
</dbReference>
<dbReference type="InterPro" id="IPR001611">
    <property type="entry name" value="Leu-rich_rpt"/>
</dbReference>
<feature type="domain" description="Protein kinase" evidence="9">
    <location>
        <begin position="408"/>
        <end position="687"/>
    </location>
</feature>
<evidence type="ECO:0000256" key="6">
    <source>
        <dbReference type="ARBA" id="ARBA00023136"/>
    </source>
</evidence>
<reference evidence="11" key="1">
    <citation type="journal article" date="2016" name="Nature">
        <title>The genome of the seagrass Zostera marina reveals angiosperm adaptation to the sea.</title>
        <authorList>
            <person name="Olsen J.L."/>
            <person name="Rouze P."/>
            <person name="Verhelst B."/>
            <person name="Lin Y.-C."/>
            <person name="Bayer T."/>
            <person name="Collen J."/>
            <person name="Dattolo E."/>
            <person name="De Paoli E."/>
            <person name="Dittami S."/>
            <person name="Maumus F."/>
            <person name="Michel G."/>
            <person name="Kersting A."/>
            <person name="Lauritano C."/>
            <person name="Lohaus R."/>
            <person name="Toepel M."/>
            <person name="Tonon T."/>
            <person name="Vanneste K."/>
            <person name="Amirebrahimi M."/>
            <person name="Brakel J."/>
            <person name="Bostroem C."/>
            <person name="Chovatia M."/>
            <person name="Grimwood J."/>
            <person name="Jenkins J.W."/>
            <person name="Jueterbock A."/>
            <person name="Mraz A."/>
            <person name="Stam W.T."/>
            <person name="Tice H."/>
            <person name="Bornberg-Bauer E."/>
            <person name="Green P.J."/>
            <person name="Pearson G.A."/>
            <person name="Procaccini G."/>
            <person name="Duarte C.M."/>
            <person name="Schmutz J."/>
            <person name="Reusch T.B.H."/>
            <person name="Van de Peer Y."/>
        </authorList>
    </citation>
    <scope>NUCLEOTIDE SEQUENCE [LARGE SCALE GENOMIC DNA]</scope>
    <source>
        <strain evidence="11">cv. Finnish</strain>
    </source>
</reference>
<dbReference type="FunFam" id="3.30.200.20:FF:000466">
    <property type="entry name" value="Putative LRR receptor-like serine/threonine-protein kinase"/>
    <property type="match status" value="1"/>
</dbReference>
<keyword evidence="2" id="KW-0433">Leucine-rich repeat</keyword>
<comment type="caution">
    <text evidence="10">The sequence shown here is derived from an EMBL/GenBank/DDBJ whole genome shotgun (WGS) entry which is preliminary data.</text>
</comment>
<dbReference type="InterPro" id="IPR046959">
    <property type="entry name" value="PRK1-6/SRF4-like"/>
</dbReference>
<keyword evidence="5 7" id="KW-1133">Transmembrane helix</keyword>
<dbReference type="Pfam" id="PF13855">
    <property type="entry name" value="LRR_8"/>
    <property type="match status" value="1"/>
</dbReference>
<keyword evidence="3 7" id="KW-0812">Transmembrane</keyword>
<dbReference type="InterPro" id="IPR001245">
    <property type="entry name" value="Ser-Thr/Tyr_kinase_cat_dom"/>
</dbReference>
<dbReference type="GO" id="GO:0016020">
    <property type="term" value="C:membrane"/>
    <property type="evidence" value="ECO:0007669"/>
    <property type="project" value="UniProtKB-SubCell"/>
</dbReference>
<dbReference type="InterPro" id="IPR000719">
    <property type="entry name" value="Prot_kinase_dom"/>
</dbReference>
<evidence type="ECO:0000313" key="11">
    <source>
        <dbReference type="Proteomes" id="UP000036987"/>
    </source>
</evidence>
<protein>
    <submittedName>
        <fullName evidence="10">Putative Receptor kinase</fullName>
    </submittedName>
</protein>
<gene>
    <name evidence="10" type="ORF">ZOSMA_354G00100</name>
</gene>
<proteinExistence type="predicted"/>
<feature type="signal peptide" evidence="8">
    <location>
        <begin position="1"/>
        <end position="19"/>
    </location>
</feature>
<dbReference type="AlphaFoldDB" id="A0A0K9P944"/>
<dbReference type="PROSITE" id="PS51450">
    <property type="entry name" value="LRR"/>
    <property type="match status" value="1"/>
</dbReference>
<keyword evidence="6 7" id="KW-0472">Membrane</keyword>
<keyword evidence="10" id="KW-0808">Transferase</keyword>
<dbReference type="OMA" id="VLYEYME"/>
<dbReference type="GO" id="GO:0005524">
    <property type="term" value="F:ATP binding"/>
    <property type="evidence" value="ECO:0007669"/>
    <property type="project" value="InterPro"/>
</dbReference>
<dbReference type="Gene3D" id="3.80.10.10">
    <property type="entry name" value="Ribonuclease Inhibitor"/>
    <property type="match status" value="2"/>
</dbReference>
<dbReference type="InterPro" id="IPR011009">
    <property type="entry name" value="Kinase-like_dom_sf"/>
</dbReference>
<dbReference type="Gene3D" id="1.10.510.10">
    <property type="entry name" value="Transferase(Phosphotransferase) domain 1"/>
    <property type="match status" value="2"/>
</dbReference>
<dbReference type="OrthoDB" id="1394818at2759"/>
<evidence type="ECO:0000256" key="7">
    <source>
        <dbReference type="SAM" id="Phobius"/>
    </source>
</evidence>
<evidence type="ECO:0000256" key="4">
    <source>
        <dbReference type="ARBA" id="ARBA00022737"/>
    </source>
</evidence>